<comment type="similarity">
    <text evidence="2">Belongs to the ACC deaminase/D-cysteine desulfhydrase family.</text>
</comment>
<dbReference type="STRING" id="157652.A0A371EY71"/>
<dbReference type="Gene3D" id="3.40.50.1100">
    <property type="match status" value="1"/>
</dbReference>
<dbReference type="PANTHER" id="PTHR43780:SF2">
    <property type="entry name" value="1-AMINOCYCLOPROPANE-1-CARBOXYLATE DEAMINASE-RELATED"/>
    <property type="match status" value="1"/>
</dbReference>
<dbReference type="OrthoDB" id="10266364at2759"/>
<evidence type="ECO:0000256" key="2">
    <source>
        <dbReference type="ARBA" id="ARBA00008639"/>
    </source>
</evidence>
<dbReference type="Proteomes" id="UP000257109">
    <property type="component" value="Unassembled WGS sequence"/>
</dbReference>
<sequence>MALCSALGFEFLTKKPYNPPSWASHLHPLPSHVFSLAHVPTPIHRWNIPNLPSNTELWIKRDDLSGSGNKGRKLEFLMGDAIAQGADSIITIGGIQSNHCRATAIAAKHLNLDSFLILFTSDLLLHQDPGLTGNLLVERLAGAHLHLISKQDFANIGSLTLTNLLKQKLIKEGRKPYVIPLGGSNSLGT</sequence>
<evidence type="ECO:0000313" key="5">
    <source>
        <dbReference type="EMBL" id="RDX70998.1"/>
    </source>
</evidence>
<dbReference type="InterPro" id="IPR001926">
    <property type="entry name" value="TrpB-like_PALP"/>
</dbReference>
<gene>
    <name evidence="5" type="ORF">CR513_49700</name>
</gene>
<evidence type="ECO:0000259" key="4">
    <source>
        <dbReference type="Pfam" id="PF00291"/>
    </source>
</evidence>
<comment type="cofactor">
    <cofactor evidence="1">
        <name>pyridoxal 5'-phosphate</name>
        <dbReference type="ChEBI" id="CHEBI:597326"/>
    </cofactor>
</comment>
<dbReference type="EMBL" id="QJKJ01011502">
    <property type="protein sequence ID" value="RDX70998.1"/>
    <property type="molecule type" value="Genomic_DNA"/>
</dbReference>
<comment type="caution">
    <text evidence="5">The sequence shown here is derived from an EMBL/GenBank/DDBJ whole genome shotgun (WGS) entry which is preliminary data.</text>
</comment>
<evidence type="ECO:0000256" key="1">
    <source>
        <dbReference type="ARBA" id="ARBA00001933"/>
    </source>
</evidence>
<protein>
    <submittedName>
        <fullName evidence="5">D-cysteine desulfhydrase 1, mitochondrial</fullName>
    </submittedName>
</protein>
<evidence type="ECO:0000256" key="3">
    <source>
        <dbReference type="ARBA" id="ARBA00022898"/>
    </source>
</evidence>
<keyword evidence="6" id="KW-1185">Reference proteome</keyword>
<dbReference type="InterPro" id="IPR027278">
    <property type="entry name" value="ACCD_DCysDesulf"/>
</dbReference>
<organism evidence="5 6">
    <name type="scientific">Mucuna pruriens</name>
    <name type="common">Velvet bean</name>
    <name type="synonym">Dolichos pruriens</name>
    <dbReference type="NCBI Taxonomy" id="157652"/>
    <lineage>
        <taxon>Eukaryota</taxon>
        <taxon>Viridiplantae</taxon>
        <taxon>Streptophyta</taxon>
        <taxon>Embryophyta</taxon>
        <taxon>Tracheophyta</taxon>
        <taxon>Spermatophyta</taxon>
        <taxon>Magnoliopsida</taxon>
        <taxon>eudicotyledons</taxon>
        <taxon>Gunneridae</taxon>
        <taxon>Pentapetalae</taxon>
        <taxon>rosids</taxon>
        <taxon>fabids</taxon>
        <taxon>Fabales</taxon>
        <taxon>Fabaceae</taxon>
        <taxon>Papilionoideae</taxon>
        <taxon>50 kb inversion clade</taxon>
        <taxon>NPAAA clade</taxon>
        <taxon>indigoferoid/millettioid clade</taxon>
        <taxon>Phaseoleae</taxon>
        <taxon>Mucuna</taxon>
    </lineage>
</organism>
<dbReference type="FunFam" id="3.40.50.1100:FF:000037">
    <property type="entry name" value="Bifunctional D-cysteine desulfhydrase/1-aminocyclopropane-1-carboxylate deaminase, mitochondrial"/>
    <property type="match status" value="1"/>
</dbReference>
<feature type="non-terminal residue" evidence="5">
    <location>
        <position position="189"/>
    </location>
</feature>
<dbReference type="PANTHER" id="PTHR43780">
    <property type="entry name" value="1-AMINOCYCLOPROPANE-1-CARBOXYLATE DEAMINASE-RELATED"/>
    <property type="match status" value="1"/>
</dbReference>
<name>A0A371EY71_MUCPR</name>
<dbReference type="InterPro" id="IPR036052">
    <property type="entry name" value="TrpB-like_PALP_sf"/>
</dbReference>
<reference evidence="5" key="1">
    <citation type="submission" date="2018-05" db="EMBL/GenBank/DDBJ databases">
        <title>Draft genome of Mucuna pruriens seed.</title>
        <authorList>
            <person name="Nnadi N.E."/>
            <person name="Vos R."/>
            <person name="Hasami M.H."/>
            <person name="Devisetty U.K."/>
            <person name="Aguiy J.C."/>
        </authorList>
    </citation>
    <scope>NUCLEOTIDE SEQUENCE [LARGE SCALE GENOMIC DNA]</scope>
    <source>
        <strain evidence="5">JCA_2017</strain>
    </source>
</reference>
<keyword evidence="3" id="KW-0663">Pyridoxal phosphate</keyword>
<evidence type="ECO:0000313" key="6">
    <source>
        <dbReference type="Proteomes" id="UP000257109"/>
    </source>
</evidence>
<dbReference type="AlphaFoldDB" id="A0A371EY71"/>
<proteinExistence type="inferred from homology"/>
<dbReference type="GO" id="GO:0019148">
    <property type="term" value="F:D-cysteine desulfhydrase activity"/>
    <property type="evidence" value="ECO:0007669"/>
    <property type="project" value="TreeGrafter"/>
</dbReference>
<accession>A0A371EY71</accession>
<feature type="domain" description="Tryptophan synthase beta chain-like PALP" evidence="4">
    <location>
        <begin position="36"/>
        <end position="183"/>
    </location>
</feature>
<dbReference type="SUPFAM" id="SSF53686">
    <property type="entry name" value="Tryptophan synthase beta subunit-like PLP-dependent enzymes"/>
    <property type="match status" value="1"/>
</dbReference>
<dbReference type="Pfam" id="PF00291">
    <property type="entry name" value="PALP"/>
    <property type="match status" value="1"/>
</dbReference>